<organism evidence="2 3">
    <name type="scientific">Trichinella spiralis</name>
    <name type="common">Trichina worm</name>
    <dbReference type="NCBI Taxonomy" id="6334"/>
    <lineage>
        <taxon>Eukaryota</taxon>
        <taxon>Metazoa</taxon>
        <taxon>Ecdysozoa</taxon>
        <taxon>Nematoda</taxon>
        <taxon>Enoplea</taxon>
        <taxon>Dorylaimia</taxon>
        <taxon>Trichinellida</taxon>
        <taxon>Trichinellidae</taxon>
        <taxon>Trichinella</taxon>
    </lineage>
</organism>
<gene>
    <name evidence="2" type="ORF">TSPI_10598</name>
</gene>
<sequence length="86" mass="10291">MEVSVTRLRFFTFFHSQTQLKISWKILKKENKFVEVLCHNTVYLAEFTPKLIENVKEQHRNFPKHFEKRTGQKVMTELPPSPLLTT</sequence>
<dbReference type="Proteomes" id="UP001558632">
    <property type="component" value="Unassembled WGS sequence"/>
</dbReference>
<evidence type="ECO:0000313" key="3">
    <source>
        <dbReference type="Proteomes" id="UP001558632"/>
    </source>
</evidence>
<keyword evidence="3" id="KW-1185">Reference proteome</keyword>
<proteinExistence type="predicted"/>
<comment type="caution">
    <text evidence="2">The sequence shown here is derived from an EMBL/GenBank/DDBJ whole genome shotgun (WGS) entry which is preliminary data.</text>
</comment>
<name>A0ABR3KMG1_TRISP</name>
<evidence type="ECO:0000256" key="1">
    <source>
        <dbReference type="SAM" id="MobiDB-lite"/>
    </source>
</evidence>
<accession>A0ABR3KMG1</accession>
<protein>
    <submittedName>
        <fullName evidence="2">Matrix protein</fullName>
    </submittedName>
</protein>
<reference evidence="2 3" key="1">
    <citation type="submission" date="2024-07" db="EMBL/GenBank/DDBJ databases">
        <title>Enhanced genomic and transcriptomic resources for Trichinella pseudospiralis and T. spiralis underpin the discovery of pronounced molecular differences between stages and species.</title>
        <authorList>
            <person name="Pasi K.K."/>
            <person name="La Rosa G."/>
            <person name="Gomez-Morales M.A."/>
            <person name="Tosini F."/>
            <person name="Sumanam S."/>
            <person name="Young N.D."/>
            <person name="Chang B.C."/>
            <person name="Robin G.B."/>
        </authorList>
    </citation>
    <scope>NUCLEOTIDE SEQUENCE [LARGE SCALE GENOMIC DNA]</scope>
    <source>
        <strain evidence="2">ISS534</strain>
    </source>
</reference>
<dbReference type="EMBL" id="JBEUSY010000251">
    <property type="protein sequence ID" value="KAL1241577.1"/>
    <property type="molecule type" value="Genomic_DNA"/>
</dbReference>
<feature type="region of interest" description="Disordered" evidence="1">
    <location>
        <begin position="66"/>
        <end position="86"/>
    </location>
</feature>
<evidence type="ECO:0000313" key="2">
    <source>
        <dbReference type="EMBL" id="KAL1241577.1"/>
    </source>
</evidence>